<feature type="transmembrane region" description="Helical" evidence="2">
    <location>
        <begin position="111"/>
        <end position="130"/>
    </location>
</feature>
<feature type="transmembrane region" description="Helical" evidence="2">
    <location>
        <begin position="204"/>
        <end position="227"/>
    </location>
</feature>
<feature type="transmembrane region" description="Helical" evidence="2">
    <location>
        <begin position="6"/>
        <end position="27"/>
    </location>
</feature>
<keyword evidence="4" id="KW-1185">Reference proteome</keyword>
<keyword evidence="2" id="KW-1133">Transmembrane helix</keyword>
<feature type="region of interest" description="Disordered" evidence="1">
    <location>
        <begin position="144"/>
        <end position="185"/>
    </location>
</feature>
<gene>
    <name evidence="3" type="ORF">O4U47_23650</name>
</gene>
<dbReference type="Proteomes" id="UP001165685">
    <property type="component" value="Unassembled WGS sequence"/>
</dbReference>
<dbReference type="RefSeq" id="WP_270680152.1">
    <property type="nucleotide sequence ID" value="NZ_JAQFWP010000057.1"/>
</dbReference>
<proteinExistence type="predicted"/>
<dbReference type="EMBL" id="JAQFWP010000057">
    <property type="protein sequence ID" value="MDA2807524.1"/>
    <property type="molecule type" value="Genomic_DNA"/>
</dbReference>
<evidence type="ECO:0000256" key="2">
    <source>
        <dbReference type="SAM" id="Phobius"/>
    </source>
</evidence>
<keyword evidence="2" id="KW-0472">Membrane</keyword>
<comment type="caution">
    <text evidence="3">The sequence shown here is derived from an EMBL/GenBank/DDBJ whole genome shotgun (WGS) entry which is preliminary data.</text>
</comment>
<reference evidence="3" key="1">
    <citation type="submission" date="2023-01" db="EMBL/GenBank/DDBJ databases">
        <title>Draft genome sequence of Nocardiopsis sp. LSu2-4 isolated from halophytes.</title>
        <authorList>
            <person name="Duangmal K."/>
            <person name="Chantavorakit T."/>
        </authorList>
    </citation>
    <scope>NUCLEOTIDE SEQUENCE</scope>
    <source>
        <strain evidence="3">LSu2-4</strain>
    </source>
</reference>
<protein>
    <submittedName>
        <fullName evidence="3">Cell wall anchor protein</fullName>
    </submittedName>
</protein>
<keyword evidence="2" id="KW-0812">Transmembrane</keyword>
<accession>A0ABT4TS72</accession>
<evidence type="ECO:0000313" key="3">
    <source>
        <dbReference type="EMBL" id="MDA2807524.1"/>
    </source>
</evidence>
<sequence>MTSAQLWTLIGLGVFHGANPAMGWLLAVSRGLQEGSRAALLRSLPPLALGHAASIAAVALVITVTGSLTASHWFTVAGGALLVAAGLWTLLARRHFHWADVRMSLPQIGVWSFFMASMHGAGLMVLPVLAGEFAHGGSGTVSGGHHRGAAAHAAGGVAEDPAKGTSGGAAEATAGMPPDGGSAAAASTADGAADASWSLVDATFLGLFATGVHTLAMFAAAGVVALIAYDFLGVHAMRLRWVTMDRVWAFVLIAGGAFAAWSVLA</sequence>
<evidence type="ECO:0000313" key="4">
    <source>
        <dbReference type="Proteomes" id="UP001165685"/>
    </source>
</evidence>
<name>A0ABT4TS72_9ACTN</name>
<feature type="transmembrane region" description="Helical" evidence="2">
    <location>
        <begin position="247"/>
        <end position="264"/>
    </location>
</feature>
<feature type="compositionally biased region" description="Low complexity" evidence="1">
    <location>
        <begin position="168"/>
        <end position="185"/>
    </location>
</feature>
<feature type="transmembrane region" description="Helical" evidence="2">
    <location>
        <begin position="39"/>
        <end position="64"/>
    </location>
</feature>
<feature type="transmembrane region" description="Helical" evidence="2">
    <location>
        <begin position="70"/>
        <end position="91"/>
    </location>
</feature>
<evidence type="ECO:0000256" key="1">
    <source>
        <dbReference type="SAM" id="MobiDB-lite"/>
    </source>
</evidence>
<organism evidence="3 4">
    <name type="scientific">Nocardiopsis suaedae</name>
    <dbReference type="NCBI Taxonomy" id="3018444"/>
    <lineage>
        <taxon>Bacteria</taxon>
        <taxon>Bacillati</taxon>
        <taxon>Actinomycetota</taxon>
        <taxon>Actinomycetes</taxon>
        <taxon>Streptosporangiales</taxon>
        <taxon>Nocardiopsidaceae</taxon>
        <taxon>Nocardiopsis</taxon>
    </lineage>
</organism>